<feature type="non-terminal residue" evidence="1">
    <location>
        <position position="145"/>
    </location>
</feature>
<name>A0AAV5WPY7_9BILA</name>
<evidence type="ECO:0000313" key="1">
    <source>
        <dbReference type="EMBL" id="GMT34076.1"/>
    </source>
</evidence>
<reference evidence="1" key="1">
    <citation type="submission" date="2023-10" db="EMBL/GenBank/DDBJ databases">
        <title>Genome assembly of Pristionchus species.</title>
        <authorList>
            <person name="Yoshida K."/>
            <person name="Sommer R.J."/>
        </authorList>
    </citation>
    <scope>NUCLEOTIDE SEQUENCE</scope>
    <source>
        <strain evidence="1">RS5133</strain>
    </source>
</reference>
<keyword evidence="2" id="KW-1185">Reference proteome</keyword>
<protein>
    <submittedName>
        <fullName evidence="1">Uncharacterized protein</fullName>
    </submittedName>
</protein>
<dbReference type="AlphaFoldDB" id="A0AAV5WPY7"/>
<proteinExistence type="predicted"/>
<dbReference type="Proteomes" id="UP001432322">
    <property type="component" value="Unassembled WGS sequence"/>
</dbReference>
<evidence type="ECO:0000313" key="2">
    <source>
        <dbReference type="Proteomes" id="UP001432322"/>
    </source>
</evidence>
<accession>A0AAV5WPY7</accession>
<organism evidence="1 2">
    <name type="scientific">Pristionchus fissidentatus</name>
    <dbReference type="NCBI Taxonomy" id="1538716"/>
    <lineage>
        <taxon>Eukaryota</taxon>
        <taxon>Metazoa</taxon>
        <taxon>Ecdysozoa</taxon>
        <taxon>Nematoda</taxon>
        <taxon>Chromadorea</taxon>
        <taxon>Rhabditida</taxon>
        <taxon>Rhabditina</taxon>
        <taxon>Diplogasteromorpha</taxon>
        <taxon>Diplogasteroidea</taxon>
        <taxon>Neodiplogasteridae</taxon>
        <taxon>Pristionchus</taxon>
    </lineage>
</organism>
<sequence length="145" mass="16110">LQHPLSSRHHRSTLYSKLHSSGCRSGTLEGRLVNTIVGLLAVSSIPCYNQIHARRRQARSVTVDHSPEMGTIVSTAAGLMHRIRFRRGGVWHLLLATVPRSINVPIDSGWESSRVVDCASVHLDYRSPVPQSIEQLQSCSLVFYS</sequence>
<feature type="non-terminal residue" evidence="1">
    <location>
        <position position="1"/>
    </location>
</feature>
<comment type="caution">
    <text evidence="1">The sequence shown here is derived from an EMBL/GenBank/DDBJ whole genome shotgun (WGS) entry which is preliminary data.</text>
</comment>
<dbReference type="EMBL" id="BTSY01000006">
    <property type="protein sequence ID" value="GMT34076.1"/>
    <property type="molecule type" value="Genomic_DNA"/>
</dbReference>
<gene>
    <name evidence="1" type="ORF">PFISCL1PPCAC_25373</name>
</gene>